<gene>
    <name evidence="3" type="ORF">LTR82_009157</name>
</gene>
<sequence>MRPIKPKPSNLSIKLGQPSVYNPDFLRQRARWIRDDLDPQIARAGHDALHADDILKLDDFLRQLLSAKLSIEDIRSSRIHLAVLEIAGRGTRWPKRLIERCDAVKAAWEVVHGPLQGMGIALYEGGGRLQGICRPEDLSKELLIVKWLRTPGATKLSPIKALRSGDLGFKPGEWWISPLFAFRDGIINGAEAEGGIVSDLAGAYAVVMTGKSEESSASANEFVYQARSSDKGRYRLTAGTPESRHPVRILRSHTLRSFYAPKAGLRYDGLHRVAGWTIKMDAKKKEMVYFISFKRLPDQLSMDEVLRRPWTEEIEDYREYKRLRKLARDKQMETTRLGIDLATPTGTTSMDGIVDVCEDGMMAPGSGSAEEDNSDLACLRRSAVTSRDATGLGPCGIAETAETMHDVHTETGERTDSLAG</sequence>
<evidence type="ECO:0000256" key="1">
    <source>
        <dbReference type="ARBA" id="ARBA00023242"/>
    </source>
</evidence>
<dbReference type="InterPro" id="IPR003105">
    <property type="entry name" value="SRA_YDG"/>
</dbReference>
<comment type="caution">
    <text evidence="3">The sequence shown here is derived from an EMBL/GenBank/DDBJ whole genome shotgun (WGS) entry which is preliminary data.</text>
</comment>
<dbReference type="EMBL" id="JASUXU010000028">
    <property type="protein sequence ID" value="KAK0319822.1"/>
    <property type="molecule type" value="Genomic_DNA"/>
</dbReference>
<reference evidence="3" key="1">
    <citation type="submission" date="2021-12" db="EMBL/GenBank/DDBJ databases">
        <title>Black yeast isolated from Biological Soil Crust.</title>
        <authorList>
            <person name="Kurbessoian T."/>
        </authorList>
    </citation>
    <scope>NUCLEOTIDE SEQUENCE</scope>
    <source>
        <strain evidence="3">CCFEE 5208</strain>
    </source>
</reference>
<dbReference type="Pfam" id="PF02182">
    <property type="entry name" value="SAD_SRA"/>
    <property type="match status" value="1"/>
</dbReference>
<dbReference type="SUPFAM" id="SSF88697">
    <property type="entry name" value="PUA domain-like"/>
    <property type="match status" value="1"/>
</dbReference>
<proteinExistence type="predicted"/>
<dbReference type="Gene3D" id="2.30.280.10">
    <property type="entry name" value="SRA-YDG"/>
    <property type="match status" value="1"/>
</dbReference>
<name>A0AAN6FKA0_9PEZI</name>
<protein>
    <recommendedName>
        <fullName evidence="2">YDG domain-containing protein</fullName>
    </recommendedName>
</protein>
<evidence type="ECO:0000313" key="3">
    <source>
        <dbReference type="EMBL" id="KAK0319822.1"/>
    </source>
</evidence>
<evidence type="ECO:0000313" key="4">
    <source>
        <dbReference type="Proteomes" id="UP001168146"/>
    </source>
</evidence>
<keyword evidence="1" id="KW-0539">Nucleus</keyword>
<organism evidence="3 4">
    <name type="scientific">Friedmanniomyces endolithicus</name>
    <dbReference type="NCBI Taxonomy" id="329885"/>
    <lineage>
        <taxon>Eukaryota</taxon>
        <taxon>Fungi</taxon>
        <taxon>Dikarya</taxon>
        <taxon>Ascomycota</taxon>
        <taxon>Pezizomycotina</taxon>
        <taxon>Dothideomycetes</taxon>
        <taxon>Dothideomycetidae</taxon>
        <taxon>Mycosphaerellales</taxon>
        <taxon>Teratosphaeriaceae</taxon>
        <taxon>Friedmanniomyces</taxon>
    </lineage>
</organism>
<dbReference type="InterPro" id="IPR036987">
    <property type="entry name" value="SRA-YDG_sf"/>
</dbReference>
<dbReference type="Proteomes" id="UP001168146">
    <property type="component" value="Unassembled WGS sequence"/>
</dbReference>
<accession>A0AAN6FKA0</accession>
<dbReference type="AlphaFoldDB" id="A0AAN6FKA0"/>
<feature type="domain" description="YDG" evidence="2">
    <location>
        <begin position="168"/>
        <end position="299"/>
    </location>
</feature>
<evidence type="ECO:0000259" key="2">
    <source>
        <dbReference type="Pfam" id="PF02182"/>
    </source>
</evidence>
<dbReference type="InterPro" id="IPR015947">
    <property type="entry name" value="PUA-like_sf"/>
</dbReference>